<dbReference type="GO" id="GO:0009424">
    <property type="term" value="C:bacterial-type flagellum hook"/>
    <property type="evidence" value="ECO:0007669"/>
    <property type="project" value="InterPro"/>
</dbReference>
<accession>A0AAE9XQH4</accession>
<comment type="similarity">
    <text evidence="3">Belongs to the flagella basal body rod proteins family.</text>
</comment>
<dbReference type="Proteomes" id="UP001217500">
    <property type="component" value="Chromosome"/>
</dbReference>
<feature type="domain" description="Flagellar basal body rod protein N-terminal" evidence="7">
    <location>
        <begin position="8"/>
        <end position="37"/>
    </location>
</feature>
<dbReference type="Pfam" id="PF00460">
    <property type="entry name" value="Flg_bb_rod"/>
    <property type="match status" value="1"/>
</dbReference>
<dbReference type="EMBL" id="CP116805">
    <property type="protein sequence ID" value="WCL53241.1"/>
    <property type="molecule type" value="Genomic_DNA"/>
</dbReference>
<evidence type="ECO:0000313" key="10">
    <source>
        <dbReference type="EMBL" id="WCL53241.1"/>
    </source>
</evidence>
<dbReference type="InterPro" id="IPR002371">
    <property type="entry name" value="FlgK"/>
</dbReference>
<evidence type="ECO:0000259" key="7">
    <source>
        <dbReference type="Pfam" id="PF00460"/>
    </source>
</evidence>
<dbReference type="GO" id="GO:0005576">
    <property type="term" value="C:extracellular region"/>
    <property type="evidence" value="ECO:0007669"/>
    <property type="project" value="UniProtKB-SubCell"/>
</dbReference>
<dbReference type="Pfam" id="PF06429">
    <property type="entry name" value="Flg_bbr_C"/>
    <property type="match status" value="1"/>
</dbReference>
<dbReference type="GO" id="GO:0005198">
    <property type="term" value="F:structural molecule activity"/>
    <property type="evidence" value="ECO:0007669"/>
    <property type="project" value="InterPro"/>
</dbReference>
<dbReference type="InterPro" id="IPR019776">
    <property type="entry name" value="Flagellar_basal_body_rod_CS"/>
</dbReference>
<dbReference type="AlphaFoldDB" id="A0AAE9XQH4"/>
<organism evidence="10 11">
    <name type="scientific">Gimibacter soli</name>
    <dbReference type="NCBI Taxonomy" id="3024400"/>
    <lineage>
        <taxon>Bacteria</taxon>
        <taxon>Pseudomonadati</taxon>
        <taxon>Pseudomonadota</taxon>
        <taxon>Alphaproteobacteria</taxon>
        <taxon>Kordiimonadales</taxon>
        <taxon>Temperatibacteraceae</taxon>
        <taxon>Gimibacter</taxon>
    </lineage>
</organism>
<gene>
    <name evidence="10" type="primary">flgK</name>
    <name evidence="10" type="ORF">PH603_11915</name>
</gene>
<reference evidence="10" key="1">
    <citation type="submission" date="2023-01" db="EMBL/GenBank/DDBJ databases">
        <title>The genome sequence of Kordiimonadaceae bacterium 6D33.</title>
        <authorList>
            <person name="Liu Y."/>
        </authorList>
    </citation>
    <scope>NUCLEOTIDE SEQUENCE</scope>
    <source>
        <strain evidence="10">6D33</strain>
    </source>
</reference>
<evidence type="ECO:0000313" key="11">
    <source>
        <dbReference type="Proteomes" id="UP001217500"/>
    </source>
</evidence>
<evidence type="ECO:0000259" key="8">
    <source>
        <dbReference type="Pfam" id="PF06429"/>
    </source>
</evidence>
<dbReference type="PROSITE" id="PS00588">
    <property type="entry name" value="FLAGELLA_BB_ROD"/>
    <property type="match status" value="1"/>
</dbReference>
<evidence type="ECO:0000256" key="4">
    <source>
        <dbReference type="ARBA" id="ARBA00016244"/>
    </source>
</evidence>
<dbReference type="KEGG" id="gso:PH603_11915"/>
<dbReference type="InterPro" id="IPR001444">
    <property type="entry name" value="Flag_bb_rod_N"/>
</dbReference>
<proteinExistence type="inferred from homology"/>
<keyword evidence="6" id="KW-0975">Bacterial flagellum</keyword>
<dbReference type="PANTHER" id="PTHR30033">
    <property type="entry name" value="FLAGELLAR HOOK-ASSOCIATED PROTEIN 1"/>
    <property type="match status" value="1"/>
</dbReference>
<dbReference type="GO" id="GO:0009425">
    <property type="term" value="C:bacterial-type flagellum basal body"/>
    <property type="evidence" value="ECO:0007669"/>
    <property type="project" value="UniProtKB-SubCell"/>
</dbReference>
<evidence type="ECO:0000259" key="9">
    <source>
        <dbReference type="Pfam" id="PF22638"/>
    </source>
</evidence>
<dbReference type="InterPro" id="IPR010930">
    <property type="entry name" value="Flg_bb/hook_C_dom"/>
</dbReference>
<evidence type="ECO:0000256" key="1">
    <source>
        <dbReference type="ARBA" id="ARBA00004117"/>
    </source>
</evidence>
<evidence type="ECO:0000256" key="3">
    <source>
        <dbReference type="ARBA" id="ARBA00009677"/>
    </source>
</evidence>
<evidence type="ECO:0000256" key="6">
    <source>
        <dbReference type="ARBA" id="ARBA00023143"/>
    </source>
</evidence>
<dbReference type="InterPro" id="IPR053927">
    <property type="entry name" value="FlgK_helical"/>
</dbReference>
<dbReference type="GO" id="GO:0044780">
    <property type="term" value="P:bacterial-type flagellum assembly"/>
    <property type="evidence" value="ECO:0007669"/>
    <property type="project" value="InterPro"/>
</dbReference>
<dbReference type="PANTHER" id="PTHR30033:SF2">
    <property type="entry name" value="FLAGELLAR HOOK PROTEIN"/>
    <property type="match status" value="1"/>
</dbReference>
<evidence type="ECO:0000256" key="2">
    <source>
        <dbReference type="ARBA" id="ARBA00004613"/>
    </source>
</evidence>
<dbReference type="Pfam" id="PF22638">
    <property type="entry name" value="FlgK_D1"/>
    <property type="match status" value="1"/>
</dbReference>
<keyword evidence="10" id="KW-0966">Cell projection</keyword>
<dbReference type="NCBIfam" id="TIGR02492">
    <property type="entry name" value="flgK_ends"/>
    <property type="match status" value="1"/>
</dbReference>
<sequence>MSTLNAILNTSLTGLFTNQSALRVTSNNIANVNTPNYSRVRVEQAPLVLQGQSMGTSVSGITRVVDDFLSSALRTSNSDTAKYSIQSEFHSRLQGLLGKPDSEASLTAQLDDIFASVADLSINPADSLRRQDYITEIDTYLGQISTLQYQIQDLRADVSAKIEDVVDQANELLRVIDNLNPILIRQNVVGGETGGISGQMDQALSELSQLLDIVVRPRSDGGISVFTSSGLPLVDTSLSQLSYSAAGIVNADTKFGAVELHRVDDQLNPTSSAFDLSAVVRSGELRGLLDMRDGQLRDLSLSLGELAAHAADEFNAVHNQFSAIPAPNSLIGKAKPVSANNETGFTGIVNFAVVDATGNVIAKTTVDFDGAPPADYAALIAQVNAGLGGAGTLALNNGVMSLTATDPTHGVAIADDPSAPSDRGGRGFSHYFGMNDIIEASQPGIYETGVASTTLHNLGATDSMTFRVRDAQGRVLTTVTVNATGTTYGDMVAELNNVAGLGAYFNFSLNSNGGLDWTVNPPRTGLELEVLTDNSEIGTTGIGFTEAFGIGDGYQANAARDVKVVDRLQNNQNLLALSQFDLTAAVGQVALTNGDQRGALAFQELESKLVSFDDAGELNATAVTLTQYTARFLGNTGLMANRANNMMEDNMALQTELGVRLSDVTGVNMDEELSNLIVYQNAYNAAARVLSSVQELYDTLLSSV</sequence>
<dbReference type="PRINTS" id="PR01005">
    <property type="entry name" value="FLGHOOKAP1"/>
</dbReference>
<evidence type="ECO:0000256" key="5">
    <source>
        <dbReference type="ARBA" id="ARBA00022525"/>
    </source>
</evidence>
<comment type="subcellular location">
    <subcellularLocation>
        <location evidence="1">Bacterial flagellum basal body</location>
    </subcellularLocation>
    <subcellularLocation>
        <location evidence="2">Secreted</location>
    </subcellularLocation>
</comment>
<keyword evidence="5" id="KW-0964">Secreted</keyword>
<dbReference type="RefSeq" id="WP_289502753.1">
    <property type="nucleotide sequence ID" value="NZ_CP116805.1"/>
</dbReference>
<feature type="domain" description="Flagellar basal-body/hook protein C-terminal" evidence="8">
    <location>
        <begin position="666"/>
        <end position="702"/>
    </location>
</feature>
<dbReference type="SUPFAM" id="SSF64518">
    <property type="entry name" value="Phase 1 flagellin"/>
    <property type="match status" value="1"/>
</dbReference>
<name>A0AAE9XQH4_9PROT</name>
<keyword evidence="11" id="KW-1185">Reference proteome</keyword>
<feature type="domain" description="Flagellar hook-associated protein FlgK helical" evidence="9">
    <location>
        <begin position="91"/>
        <end position="320"/>
    </location>
</feature>
<protein>
    <recommendedName>
        <fullName evidence="4">Flagellar hook-associated protein 1</fullName>
    </recommendedName>
</protein>
<keyword evidence="10" id="KW-0969">Cilium</keyword>
<keyword evidence="10" id="KW-0282">Flagellum</keyword>